<comment type="cofactor">
    <cofactor evidence="1 8">
        <name>FAD</name>
        <dbReference type="ChEBI" id="CHEBI:57692"/>
    </cofactor>
</comment>
<dbReference type="GO" id="GO:0005783">
    <property type="term" value="C:endoplasmic reticulum"/>
    <property type="evidence" value="ECO:0007669"/>
    <property type="project" value="TreeGrafter"/>
</dbReference>
<dbReference type="Proteomes" id="UP000737391">
    <property type="component" value="Unassembled WGS sequence"/>
</dbReference>
<evidence type="ECO:0000256" key="2">
    <source>
        <dbReference type="ARBA" id="ARBA00004370"/>
    </source>
</evidence>
<evidence type="ECO:0000256" key="1">
    <source>
        <dbReference type="ARBA" id="ARBA00001974"/>
    </source>
</evidence>
<feature type="binding site" evidence="8">
    <location>
        <position position="32"/>
    </location>
    <ligand>
        <name>FAD</name>
        <dbReference type="ChEBI" id="CHEBI:57692"/>
    </ligand>
</feature>
<dbReference type="SUPFAM" id="SSF52343">
    <property type="entry name" value="Ferredoxin reductase-like, C-terminal NADP-linked domain"/>
    <property type="match status" value="1"/>
</dbReference>
<evidence type="ECO:0000256" key="3">
    <source>
        <dbReference type="ARBA" id="ARBA00006105"/>
    </source>
</evidence>
<keyword evidence="7" id="KW-0472">Membrane</keyword>
<comment type="subcellular location">
    <subcellularLocation>
        <location evidence="2">Membrane</location>
    </subcellularLocation>
</comment>
<keyword evidence="6" id="KW-0560">Oxidoreductase</keyword>
<evidence type="ECO:0000313" key="12">
    <source>
        <dbReference type="Proteomes" id="UP000737391"/>
    </source>
</evidence>
<feature type="domain" description="Flavoprotein pyridine nucleotide cytochrome reductase-like FAD-binding" evidence="10">
    <location>
        <begin position="23"/>
        <end position="86"/>
    </location>
</feature>
<evidence type="ECO:0000256" key="6">
    <source>
        <dbReference type="ARBA" id="ARBA00023002"/>
    </source>
</evidence>
<dbReference type="Gene3D" id="2.40.30.10">
    <property type="entry name" value="Translation factors"/>
    <property type="match status" value="1"/>
</dbReference>
<feature type="binding site" evidence="8">
    <location>
        <position position="47"/>
    </location>
    <ligand>
        <name>FAD</name>
        <dbReference type="ChEBI" id="CHEBI:57692"/>
    </ligand>
</feature>
<dbReference type="InterPro" id="IPR001433">
    <property type="entry name" value="OxRdtase_FAD/NAD-bd"/>
</dbReference>
<evidence type="ECO:0000313" key="11">
    <source>
        <dbReference type="EMBL" id="KAF4497981.1"/>
    </source>
</evidence>
<dbReference type="InterPro" id="IPR008333">
    <property type="entry name" value="Cbr1-like_FAD-bd_dom"/>
</dbReference>
<proteinExistence type="inferred from homology"/>
<dbReference type="OrthoDB" id="432685at2759"/>
<dbReference type="EMBL" id="LUFC02000388">
    <property type="protein sequence ID" value="KAF4497981.1"/>
    <property type="molecule type" value="Genomic_DNA"/>
</dbReference>
<feature type="binding site" evidence="8">
    <location>
        <position position="30"/>
    </location>
    <ligand>
        <name>FAD</name>
        <dbReference type="ChEBI" id="CHEBI:57692"/>
    </ligand>
</feature>
<sequence length="162" mass="17859">MIPPTPQEAGAPFLQKDTWNNTVLREQIVRAYIPIATRYESDEVDLVVKIYHDKDASNSGEMTRTIDLASMGSLIELKGLIGNFEYKGQGNCNTTGRDCYTKRFIMISGGSGIPPMIQILRAIAADVSDLTECLLLSGNRCEDILCKIQLDTLAKENTPGFV</sequence>
<feature type="domain" description="Oxidoreductase FAD/NAD(P)-binding" evidence="9">
    <location>
        <begin position="106"/>
        <end position="157"/>
    </location>
</feature>
<evidence type="ECO:0000256" key="7">
    <source>
        <dbReference type="ARBA" id="ARBA00023136"/>
    </source>
</evidence>
<comment type="caution">
    <text evidence="11">The sequence shown here is derived from an EMBL/GenBank/DDBJ whole genome shotgun (WGS) entry which is preliminary data.</text>
</comment>
<organism evidence="11 12">
    <name type="scientific">Fusarium agapanthi</name>
    <dbReference type="NCBI Taxonomy" id="1803897"/>
    <lineage>
        <taxon>Eukaryota</taxon>
        <taxon>Fungi</taxon>
        <taxon>Dikarya</taxon>
        <taxon>Ascomycota</taxon>
        <taxon>Pezizomycotina</taxon>
        <taxon>Sordariomycetes</taxon>
        <taxon>Hypocreomycetidae</taxon>
        <taxon>Hypocreales</taxon>
        <taxon>Nectriaceae</taxon>
        <taxon>Fusarium</taxon>
        <taxon>Fusarium fujikuroi species complex</taxon>
    </lineage>
</organism>
<keyword evidence="12" id="KW-1185">Reference proteome</keyword>
<dbReference type="AlphaFoldDB" id="A0A9P5BA54"/>
<dbReference type="CDD" id="cd06183">
    <property type="entry name" value="cyt_b5_reduct_like"/>
    <property type="match status" value="1"/>
</dbReference>
<keyword evidence="4 8" id="KW-0285">Flavoprotein</keyword>
<dbReference type="InterPro" id="IPR039261">
    <property type="entry name" value="FNR_nucleotide-bd"/>
</dbReference>
<name>A0A9P5BA54_9HYPO</name>
<dbReference type="InterPro" id="IPR001834">
    <property type="entry name" value="CBR-like"/>
</dbReference>
<dbReference type="PRINTS" id="PR00406">
    <property type="entry name" value="CYTB5RDTASE"/>
</dbReference>
<evidence type="ECO:0000259" key="10">
    <source>
        <dbReference type="Pfam" id="PF00970"/>
    </source>
</evidence>
<dbReference type="Gene3D" id="3.40.50.80">
    <property type="entry name" value="Nucleotide-binding domain of ferredoxin-NADP reductase (FNR) module"/>
    <property type="match status" value="1"/>
</dbReference>
<dbReference type="SUPFAM" id="SSF63380">
    <property type="entry name" value="Riboflavin synthase domain-like"/>
    <property type="match status" value="1"/>
</dbReference>
<dbReference type="Pfam" id="PF00175">
    <property type="entry name" value="NAD_binding_1"/>
    <property type="match status" value="1"/>
</dbReference>
<reference evidence="11" key="1">
    <citation type="submission" date="2020-01" db="EMBL/GenBank/DDBJ databases">
        <title>Identification and distribution of gene clusters putatively required for synthesis of sphingolipid metabolism inhibitors in phylogenetically diverse species of the filamentous fungus Fusarium.</title>
        <authorList>
            <person name="Kim H.-S."/>
            <person name="Busman M."/>
            <person name="Brown D.W."/>
            <person name="Divon H."/>
            <person name="Uhlig S."/>
            <person name="Proctor R.H."/>
        </authorList>
    </citation>
    <scope>NUCLEOTIDE SEQUENCE</scope>
    <source>
        <strain evidence="11">NRRL 31653</strain>
    </source>
</reference>
<keyword evidence="5 8" id="KW-0274">FAD</keyword>
<evidence type="ECO:0000256" key="4">
    <source>
        <dbReference type="ARBA" id="ARBA00022630"/>
    </source>
</evidence>
<feature type="binding site" evidence="8">
    <location>
        <position position="49"/>
    </location>
    <ligand>
        <name>FAD</name>
        <dbReference type="ChEBI" id="CHEBI:57692"/>
    </ligand>
</feature>
<dbReference type="InterPro" id="IPR017938">
    <property type="entry name" value="Riboflavin_synthase-like_b-brl"/>
</dbReference>
<evidence type="ECO:0000256" key="5">
    <source>
        <dbReference type="ARBA" id="ARBA00022827"/>
    </source>
</evidence>
<feature type="binding site" evidence="8">
    <location>
        <position position="62"/>
    </location>
    <ligand>
        <name>FAD</name>
        <dbReference type="ChEBI" id="CHEBI:57692"/>
    </ligand>
</feature>
<comment type="similarity">
    <text evidence="3">Belongs to the flavoprotein pyridine nucleotide cytochrome reductase family.</text>
</comment>
<dbReference type="PANTHER" id="PTHR19370">
    <property type="entry name" value="NADH-CYTOCHROME B5 REDUCTASE"/>
    <property type="match status" value="1"/>
</dbReference>
<dbReference type="GO" id="GO:0016020">
    <property type="term" value="C:membrane"/>
    <property type="evidence" value="ECO:0007669"/>
    <property type="project" value="UniProtKB-SubCell"/>
</dbReference>
<dbReference type="Pfam" id="PF00970">
    <property type="entry name" value="FAD_binding_6"/>
    <property type="match status" value="1"/>
</dbReference>
<accession>A0A9P5BA54</accession>
<evidence type="ECO:0000256" key="8">
    <source>
        <dbReference type="PIRSR" id="PIRSR601834-1"/>
    </source>
</evidence>
<dbReference type="GO" id="GO:0016491">
    <property type="term" value="F:oxidoreductase activity"/>
    <property type="evidence" value="ECO:0007669"/>
    <property type="project" value="UniProtKB-KW"/>
</dbReference>
<gene>
    <name evidence="11" type="ORF">FAGAP_5840</name>
</gene>
<dbReference type="PANTHER" id="PTHR19370:SF211">
    <property type="entry name" value="NITRATE REDUCTASE [NADPH]"/>
    <property type="match status" value="1"/>
</dbReference>
<protein>
    <submittedName>
        <fullName evidence="11">Nitrate reductase</fullName>
    </submittedName>
</protein>
<evidence type="ECO:0000259" key="9">
    <source>
        <dbReference type="Pfam" id="PF00175"/>
    </source>
</evidence>